<comment type="similarity">
    <text evidence="1">Belongs to the SecB family.</text>
</comment>
<dbReference type="EMBL" id="JACIBY010000026">
    <property type="protein sequence ID" value="MBB3842147.1"/>
    <property type="molecule type" value="Genomic_DNA"/>
</dbReference>
<sequence length="135" mass="15260">MEKAAFTLTNYQFEKVNIDLTQHTSNDLLLDFDPKGAYINQESVYELTFVVTIFVQGQTAPFVLVQCKGWFNFENLSSYEAIPDYFYRNAIAILFPYVRAYVSLVTTQANVPGVIIPTLNLSGLEGSLKNNTTQK</sequence>
<comment type="caution">
    <text evidence="5">The sequence shown here is derived from an EMBL/GenBank/DDBJ whole genome shotgun (WGS) entry which is preliminary data.</text>
</comment>
<proteinExistence type="inferred from homology"/>
<evidence type="ECO:0000256" key="4">
    <source>
        <dbReference type="ARBA" id="ARBA00023010"/>
    </source>
</evidence>
<evidence type="ECO:0000313" key="6">
    <source>
        <dbReference type="Proteomes" id="UP000541352"/>
    </source>
</evidence>
<dbReference type="GO" id="GO:0051262">
    <property type="term" value="P:protein tetramerization"/>
    <property type="evidence" value="ECO:0007669"/>
    <property type="project" value="InterPro"/>
</dbReference>
<name>A0A7W6EU26_9BACT</name>
<keyword evidence="6" id="KW-1185">Reference proteome</keyword>
<accession>A0A7W6EU26</accession>
<dbReference type="Pfam" id="PF02556">
    <property type="entry name" value="SecB"/>
    <property type="match status" value="1"/>
</dbReference>
<gene>
    <name evidence="5" type="ORF">FHS57_006178</name>
</gene>
<dbReference type="RefSeq" id="WP_183980325.1">
    <property type="nucleotide sequence ID" value="NZ_JACIBY010000026.1"/>
</dbReference>
<evidence type="ECO:0000256" key="2">
    <source>
        <dbReference type="ARBA" id="ARBA00022448"/>
    </source>
</evidence>
<organism evidence="5 6">
    <name type="scientific">Runella defluvii</name>
    <dbReference type="NCBI Taxonomy" id="370973"/>
    <lineage>
        <taxon>Bacteria</taxon>
        <taxon>Pseudomonadati</taxon>
        <taxon>Bacteroidota</taxon>
        <taxon>Cytophagia</taxon>
        <taxon>Cytophagales</taxon>
        <taxon>Spirosomataceae</taxon>
        <taxon>Runella</taxon>
    </lineage>
</organism>
<dbReference type="AlphaFoldDB" id="A0A7W6EU26"/>
<dbReference type="GO" id="GO:0051082">
    <property type="term" value="F:unfolded protein binding"/>
    <property type="evidence" value="ECO:0007669"/>
    <property type="project" value="InterPro"/>
</dbReference>
<dbReference type="SUPFAM" id="SSF54611">
    <property type="entry name" value="SecB-like"/>
    <property type="match status" value="1"/>
</dbReference>
<dbReference type="InterPro" id="IPR035958">
    <property type="entry name" value="SecB-like_sf"/>
</dbReference>
<keyword evidence="3" id="KW-0653">Protein transport</keyword>
<dbReference type="Proteomes" id="UP000541352">
    <property type="component" value="Unassembled WGS sequence"/>
</dbReference>
<evidence type="ECO:0000313" key="5">
    <source>
        <dbReference type="EMBL" id="MBB3842147.1"/>
    </source>
</evidence>
<reference evidence="5 6" key="1">
    <citation type="submission" date="2020-08" db="EMBL/GenBank/DDBJ databases">
        <title>Genomic Encyclopedia of Type Strains, Phase IV (KMG-IV): sequencing the most valuable type-strain genomes for metagenomic binning, comparative biology and taxonomic classification.</title>
        <authorList>
            <person name="Goeker M."/>
        </authorList>
    </citation>
    <scope>NUCLEOTIDE SEQUENCE [LARGE SCALE GENOMIC DNA]</scope>
    <source>
        <strain evidence="5 6">DSM 17976</strain>
    </source>
</reference>
<dbReference type="InterPro" id="IPR003708">
    <property type="entry name" value="SecB"/>
</dbReference>
<protein>
    <submittedName>
        <fullName evidence="5">Preprotein translocase subunit SecB</fullName>
    </submittedName>
</protein>
<dbReference type="Gene3D" id="3.10.420.10">
    <property type="entry name" value="SecB-like"/>
    <property type="match status" value="1"/>
</dbReference>
<dbReference type="GO" id="GO:0015031">
    <property type="term" value="P:protein transport"/>
    <property type="evidence" value="ECO:0007669"/>
    <property type="project" value="UniProtKB-KW"/>
</dbReference>
<keyword evidence="2" id="KW-0813">Transport</keyword>
<keyword evidence="4" id="KW-0811">Translocation</keyword>
<evidence type="ECO:0000256" key="1">
    <source>
        <dbReference type="ARBA" id="ARBA00009990"/>
    </source>
</evidence>
<evidence type="ECO:0000256" key="3">
    <source>
        <dbReference type="ARBA" id="ARBA00022927"/>
    </source>
</evidence>